<dbReference type="STRING" id="50340.PF66_04429"/>
<feature type="transmembrane region" description="Helical" evidence="9">
    <location>
        <begin position="37"/>
        <end position="58"/>
    </location>
</feature>
<evidence type="ECO:0000313" key="11">
    <source>
        <dbReference type="EMBL" id="KPA88761.1"/>
    </source>
</evidence>
<evidence type="ECO:0000256" key="8">
    <source>
        <dbReference type="ARBA" id="ARBA00023136"/>
    </source>
</evidence>
<evidence type="ECO:0000256" key="6">
    <source>
        <dbReference type="ARBA" id="ARBA00022989"/>
    </source>
</evidence>
<dbReference type="OrthoDB" id="9796017at2"/>
<dbReference type="EMBL" id="JSYZ01000018">
    <property type="protein sequence ID" value="KPA88761.1"/>
    <property type="molecule type" value="Genomic_DNA"/>
</dbReference>
<keyword evidence="6 9" id="KW-1133">Transmembrane helix</keyword>
<dbReference type="GO" id="GO:0015774">
    <property type="term" value="P:polysaccharide transport"/>
    <property type="evidence" value="ECO:0007669"/>
    <property type="project" value="UniProtKB-KW"/>
</dbReference>
<dbReference type="PANTHER" id="PTHR30413">
    <property type="entry name" value="INNER MEMBRANE TRANSPORT PERMEASE"/>
    <property type="match status" value="1"/>
</dbReference>
<comment type="subcellular location">
    <subcellularLocation>
        <location evidence="1">Cell membrane</location>
        <topology evidence="1">Multi-pass membrane protein</topology>
    </subcellularLocation>
</comment>
<evidence type="ECO:0000256" key="7">
    <source>
        <dbReference type="ARBA" id="ARBA00023047"/>
    </source>
</evidence>
<dbReference type="GO" id="GO:0140359">
    <property type="term" value="F:ABC-type transporter activity"/>
    <property type="evidence" value="ECO:0007669"/>
    <property type="project" value="InterPro"/>
</dbReference>
<gene>
    <name evidence="11" type="ORF">PF66_04429</name>
</gene>
<feature type="transmembrane region" description="Helical" evidence="9">
    <location>
        <begin position="117"/>
        <end position="136"/>
    </location>
</feature>
<evidence type="ECO:0000313" key="12">
    <source>
        <dbReference type="Proteomes" id="UP000037931"/>
    </source>
</evidence>
<reference evidence="11 12" key="1">
    <citation type="journal article" date="2015" name="PLoS ONE">
        <title>Rice-Infecting Pseudomonas Genomes Are Highly Accessorized and Harbor Multiple Putative Virulence Mechanisms to Cause Sheath Brown Rot.</title>
        <authorList>
            <person name="Quibod I.L."/>
            <person name="Grande G."/>
            <person name="Oreiro E.G."/>
            <person name="Borja F.N."/>
            <person name="Dossa G.S."/>
            <person name="Mauleon R."/>
            <person name="Cruz C.V."/>
            <person name="Oliva R."/>
        </authorList>
    </citation>
    <scope>NUCLEOTIDE SEQUENCE [LARGE SCALE GENOMIC DNA]</scope>
    <source>
        <strain evidence="11 12">IRRI 6609</strain>
    </source>
</reference>
<keyword evidence="8 9" id="KW-0472">Membrane</keyword>
<organism evidence="11 12">
    <name type="scientific">Pseudomonas asplenii</name>
    <dbReference type="NCBI Taxonomy" id="53407"/>
    <lineage>
        <taxon>Bacteria</taxon>
        <taxon>Pseudomonadati</taxon>
        <taxon>Pseudomonadota</taxon>
        <taxon>Gammaproteobacteria</taxon>
        <taxon>Pseudomonadales</taxon>
        <taxon>Pseudomonadaceae</taxon>
        <taxon>Pseudomonas</taxon>
    </lineage>
</organism>
<name>A0A0M9GDY4_9PSED</name>
<dbReference type="Proteomes" id="UP000037931">
    <property type="component" value="Unassembled WGS sequence"/>
</dbReference>
<feature type="domain" description="ABC-2 type transporter transmembrane" evidence="10">
    <location>
        <begin position="28"/>
        <end position="216"/>
    </location>
</feature>
<evidence type="ECO:0000256" key="2">
    <source>
        <dbReference type="ARBA" id="ARBA00007783"/>
    </source>
</evidence>
<evidence type="ECO:0000256" key="5">
    <source>
        <dbReference type="ARBA" id="ARBA00022692"/>
    </source>
</evidence>
<keyword evidence="3" id="KW-0813">Transport</keyword>
<keyword evidence="5 9" id="KW-0812">Transmembrane</keyword>
<keyword evidence="7" id="KW-0762">Sugar transport</keyword>
<evidence type="ECO:0000256" key="3">
    <source>
        <dbReference type="ARBA" id="ARBA00022448"/>
    </source>
</evidence>
<dbReference type="PATRIC" id="fig|50340.43.peg.1732"/>
<feature type="transmembrane region" description="Helical" evidence="9">
    <location>
        <begin position="173"/>
        <end position="192"/>
    </location>
</feature>
<evidence type="ECO:0000256" key="4">
    <source>
        <dbReference type="ARBA" id="ARBA00022475"/>
    </source>
</evidence>
<keyword evidence="12" id="KW-1185">Reference proteome</keyword>
<proteinExistence type="inferred from homology"/>
<comment type="similarity">
    <text evidence="2">Belongs to the ABC-2 integral membrane protein family.</text>
</comment>
<protein>
    <submittedName>
        <fullName evidence="11">ABC-type polysaccharide/polyol phosphate exporter</fullName>
    </submittedName>
</protein>
<dbReference type="GO" id="GO:0005886">
    <property type="term" value="C:plasma membrane"/>
    <property type="evidence" value="ECO:0007669"/>
    <property type="project" value="UniProtKB-SubCell"/>
</dbReference>
<feature type="transmembrane region" description="Helical" evidence="9">
    <location>
        <begin position="70"/>
        <end position="92"/>
    </location>
</feature>
<dbReference type="RefSeq" id="WP_054063798.1">
    <property type="nucleotide sequence ID" value="NZ_JSYZ01000018.1"/>
</dbReference>
<dbReference type="InterPro" id="IPR013525">
    <property type="entry name" value="ABC2_TM"/>
</dbReference>
<accession>A0A0M9GDY4</accession>
<comment type="caution">
    <text evidence="11">The sequence shown here is derived from an EMBL/GenBank/DDBJ whole genome shotgun (WGS) entry which is preliminary data.</text>
</comment>
<dbReference type="Pfam" id="PF01061">
    <property type="entry name" value="ABC2_membrane"/>
    <property type="match status" value="1"/>
</dbReference>
<dbReference type="PANTHER" id="PTHR30413:SF10">
    <property type="entry name" value="CAPSULE POLYSACCHARIDE EXPORT INNER-MEMBRANE PROTEIN CTRC"/>
    <property type="match status" value="1"/>
</dbReference>
<evidence type="ECO:0000256" key="9">
    <source>
        <dbReference type="SAM" id="Phobius"/>
    </source>
</evidence>
<evidence type="ECO:0000256" key="1">
    <source>
        <dbReference type="ARBA" id="ARBA00004651"/>
    </source>
</evidence>
<dbReference type="GO" id="GO:0015920">
    <property type="term" value="P:lipopolysaccharide transport"/>
    <property type="evidence" value="ECO:0007669"/>
    <property type="project" value="TreeGrafter"/>
</dbReference>
<keyword evidence="7" id="KW-0625">Polysaccharide transport</keyword>
<keyword evidence="4" id="KW-1003">Cell membrane</keyword>
<evidence type="ECO:0000259" key="10">
    <source>
        <dbReference type="Pfam" id="PF01061"/>
    </source>
</evidence>
<feature type="transmembrane region" description="Helical" evidence="9">
    <location>
        <begin position="142"/>
        <end position="166"/>
    </location>
</feature>
<dbReference type="AlphaFoldDB" id="A0A0M9GDY4"/>
<feature type="transmembrane region" description="Helical" evidence="9">
    <location>
        <begin position="228"/>
        <end position="249"/>
    </location>
</feature>
<sequence length="259" mass="28775">MTEGLRDLLAAVSRRDIWLSFALSDTRARYARSTLGPWWITLGTGLGVIGLGLVWSAVMGLELRAMLPNLAVGLVLWFMISGIIAESSNCFVNQSAIIRNYSLPLSLHTLRLLSKHLINFSHNISIVLIVFCLYGFPTVANVGWALLGLLLVIVNLWWIALLIATLGARFRDLGPCIEALMPILFFMTPILYKKSDVVSSLSWFALNPIATLFSLVKNPLLSLPIETFDYCSMAVLSLAGWILAVVVFGRYKKNIVFWV</sequence>